<evidence type="ECO:0000256" key="1">
    <source>
        <dbReference type="ARBA" id="ARBA00022630"/>
    </source>
</evidence>
<name>A0A9P9JBQ1_9HYPO</name>
<evidence type="ECO:0000256" key="3">
    <source>
        <dbReference type="ARBA" id="ARBA00023002"/>
    </source>
</evidence>
<reference evidence="5" key="1">
    <citation type="journal article" date="2021" name="Nat. Commun.">
        <title>Genetic determinants of endophytism in the Arabidopsis root mycobiome.</title>
        <authorList>
            <person name="Mesny F."/>
            <person name="Miyauchi S."/>
            <person name="Thiergart T."/>
            <person name="Pickel B."/>
            <person name="Atanasova L."/>
            <person name="Karlsson M."/>
            <person name="Huettel B."/>
            <person name="Barry K.W."/>
            <person name="Haridas S."/>
            <person name="Chen C."/>
            <person name="Bauer D."/>
            <person name="Andreopoulos W."/>
            <person name="Pangilinan J."/>
            <person name="LaButti K."/>
            <person name="Riley R."/>
            <person name="Lipzen A."/>
            <person name="Clum A."/>
            <person name="Drula E."/>
            <person name="Henrissat B."/>
            <person name="Kohler A."/>
            <person name="Grigoriev I.V."/>
            <person name="Martin F.M."/>
            <person name="Hacquard S."/>
        </authorList>
    </citation>
    <scope>NUCLEOTIDE SEQUENCE</scope>
    <source>
        <strain evidence="5">MPI-CAGE-AT-0021</strain>
    </source>
</reference>
<evidence type="ECO:0000256" key="2">
    <source>
        <dbReference type="ARBA" id="ARBA00022827"/>
    </source>
</evidence>
<evidence type="ECO:0000313" key="6">
    <source>
        <dbReference type="Proteomes" id="UP000717696"/>
    </source>
</evidence>
<dbReference type="SUPFAM" id="SSF51905">
    <property type="entry name" value="FAD/NAD(P)-binding domain"/>
    <property type="match status" value="1"/>
</dbReference>
<dbReference type="AlphaFoldDB" id="A0A9P9JBQ1"/>
<dbReference type="Gene3D" id="3.40.30.120">
    <property type="match status" value="1"/>
</dbReference>
<dbReference type="Pfam" id="PF21274">
    <property type="entry name" value="Rng_hyd_C"/>
    <property type="match status" value="1"/>
</dbReference>
<dbReference type="Pfam" id="PF01494">
    <property type="entry name" value="FAD_binding_3"/>
    <property type="match status" value="1"/>
</dbReference>
<dbReference type="EMBL" id="JAGMUU010000002">
    <property type="protein sequence ID" value="KAH7159413.1"/>
    <property type="molecule type" value="Genomic_DNA"/>
</dbReference>
<dbReference type="PRINTS" id="PR00420">
    <property type="entry name" value="RNGMNOXGNASE"/>
</dbReference>
<dbReference type="InterPro" id="IPR050641">
    <property type="entry name" value="RIFMO-like"/>
</dbReference>
<dbReference type="GO" id="GO:0016709">
    <property type="term" value="F:oxidoreductase activity, acting on paired donors, with incorporation or reduction of molecular oxygen, NAD(P)H as one donor, and incorporation of one atom of oxygen"/>
    <property type="evidence" value="ECO:0007669"/>
    <property type="project" value="UniProtKB-ARBA"/>
</dbReference>
<protein>
    <submittedName>
        <fullName evidence="5">FAD-binding domain-containing protein</fullName>
    </submittedName>
</protein>
<accession>A0A9P9JBQ1</accession>
<dbReference type="OrthoDB" id="2690153at2759"/>
<dbReference type="Proteomes" id="UP000717696">
    <property type="component" value="Unassembled WGS sequence"/>
</dbReference>
<dbReference type="Gene3D" id="3.30.9.10">
    <property type="entry name" value="D-Amino Acid Oxidase, subunit A, domain 2"/>
    <property type="match status" value="1"/>
</dbReference>
<keyword evidence="2" id="KW-0274">FAD</keyword>
<dbReference type="InterPro" id="IPR002938">
    <property type="entry name" value="FAD-bd"/>
</dbReference>
<keyword evidence="6" id="KW-1185">Reference proteome</keyword>
<dbReference type="Gene3D" id="3.50.50.60">
    <property type="entry name" value="FAD/NAD(P)-binding domain"/>
    <property type="match status" value="1"/>
</dbReference>
<sequence length="599" mass="66489">MSTKLDQGTHAEILPQGTVLIAGGGPVGLLLARVLSFYGVKSVLFERNDTTTKWPKMDLTNARSMELLRKLGLADDLRKHGVPSHLDQNVLISTGLHADEAITKWELPGVDKFRKEIQESNDGTQPLEPWQRISQAIFERWLRSICEKDSLIDVHYSHKVVSVVESKSGAEAAVTNVKTGATTVYQSDYIAGCDGASSKVREALGIKMEGGPIPTCVLLVHFKSRDLARLHRQGRFWHIFLIGESGGFEGAIISQDEEDTWTTHLFMPLDAKPDQISSEDAIYRVLGGLHGRFEINIDKILVRSVWRPTIAVAEEYSTRLQRVFLAGDSAHQNIPTGGYGMNMGIGDAFDLGWKLAAVINRHASSSILKTYDMERKPVALRNVEHSGFHFAVHSHLKELLSGNDPRLADEDTEAARALRKKIHDHYQANDGENRDFGIEMGYRYTSPIVLRQDGDGPEPPWSARHYTPCSWPGGRVPHVFLSDGSALFDKFGKFWTLLVVAPDEVGQGFFTKAAMDLSIPLTVVNIANEKQATKLYERKLVLIRPDQHVAWRANRVDSIKVASSVLRAITGRTDADLAESKALEHLVTETIPARITALV</sequence>
<keyword evidence="1" id="KW-0285">Flavoprotein</keyword>
<dbReference type="PANTHER" id="PTHR43004:SF21">
    <property type="entry name" value="FAD-BINDING DOMAIN-CONTAINING PROTEIN-RELATED"/>
    <property type="match status" value="1"/>
</dbReference>
<gene>
    <name evidence="5" type="ORF">B0J13DRAFT_642699</name>
</gene>
<keyword evidence="3" id="KW-0560">Oxidoreductase</keyword>
<dbReference type="GO" id="GO:0071949">
    <property type="term" value="F:FAD binding"/>
    <property type="evidence" value="ECO:0007669"/>
    <property type="project" value="InterPro"/>
</dbReference>
<comment type="caution">
    <text evidence="5">The sequence shown here is derived from an EMBL/GenBank/DDBJ whole genome shotgun (WGS) entry which is preliminary data.</text>
</comment>
<evidence type="ECO:0000259" key="4">
    <source>
        <dbReference type="Pfam" id="PF01494"/>
    </source>
</evidence>
<evidence type="ECO:0000313" key="5">
    <source>
        <dbReference type="EMBL" id="KAH7159413.1"/>
    </source>
</evidence>
<dbReference type="InterPro" id="IPR036188">
    <property type="entry name" value="FAD/NAD-bd_sf"/>
</dbReference>
<proteinExistence type="predicted"/>
<feature type="domain" description="FAD-binding" evidence="4">
    <location>
        <begin position="18"/>
        <end position="385"/>
    </location>
</feature>
<organism evidence="5 6">
    <name type="scientific">Dactylonectria estremocensis</name>
    <dbReference type="NCBI Taxonomy" id="1079267"/>
    <lineage>
        <taxon>Eukaryota</taxon>
        <taxon>Fungi</taxon>
        <taxon>Dikarya</taxon>
        <taxon>Ascomycota</taxon>
        <taxon>Pezizomycotina</taxon>
        <taxon>Sordariomycetes</taxon>
        <taxon>Hypocreomycetidae</taxon>
        <taxon>Hypocreales</taxon>
        <taxon>Nectriaceae</taxon>
        <taxon>Dactylonectria</taxon>
    </lineage>
</organism>
<dbReference type="PANTHER" id="PTHR43004">
    <property type="entry name" value="TRK SYSTEM POTASSIUM UPTAKE PROTEIN"/>
    <property type="match status" value="1"/>
</dbReference>
<dbReference type="NCBIfam" id="NF004780">
    <property type="entry name" value="PRK06126.1"/>
    <property type="match status" value="1"/>
</dbReference>